<dbReference type="SUPFAM" id="SSF140657">
    <property type="entry name" value="Hyaluronidase post-catalytic domain-like"/>
    <property type="match status" value="1"/>
</dbReference>
<evidence type="ECO:0000256" key="1">
    <source>
        <dbReference type="ARBA" id="ARBA00022801"/>
    </source>
</evidence>
<dbReference type="Pfam" id="PF00754">
    <property type="entry name" value="F5_F8_type_C"/>
    <property type="match status" value="1"/>
</dbReference>
<comment type="similarity">
    <text evidence="3">Belongs to the glycosyl hydrolase 84 family.</text>
</comment>
<proteinExistence type="inferred from homology"/>
<evidence type="ECO:0000256" key="5">
    <source>
        <dbReference type="SAM" id="SignalP"/>
    </source>
</evidence>
<dbReference type="SUPFAM" id="SSF51445">
    <property type="entry name" value="(Trans)glycosidases"/>
    <property type="match status" value="1"/>
</dbReference>
<feature type="compositionally biased region" description="Polar residues" evidence="4">
    <location>
        <begin position="777"/>
        <end position="786"/>
    </location>
</feature>
<dbReference type="InterPro" id="IPR011496">
    <property type="entry name" value="O-GlcNAcase_cat"/>
</dbReference>
<dbReference type="SUPFAM" id="SSF55545">
    <property type="entry name" value="beta-N-acetylhexosaminidase-like domain"/>
    <property type="match status" value="1"/>
</dbReference>
<gene>
    <name evidence="8" type="ORF">GCM10009863_08380</name>
</gene>
<dbReference type="Pfam" id="PF21774">
    <property type="entry name" value="NagJ_C"/>
    <property type="match status" value="1"/>
</dbReference>
<dbReference type="InterPro" id="IPR017853">
    <property type="entry name" value="GH"/>
</dbReference>
<evidence type="ECO:0000259" key="7">
    <source>
        <dbReference type="PROSITE" id="PS52009"/>
    </source>
</evidence>
<dbReference type="PROSITE" id="PS52009">
    <property type="entry name" value="GH84"/>
    <property type="match status" value="1"/>
</dbReference>
<keyword evidence="9" id="KW-1185">Reference proteome</keyword>
<dbReference type="InterPro" id="IPR008979">
    <property type="entry name" value="Galactose-bd-like_sf"/>
</dbReference>
<keyword evidence="2 3" id="KW-0326">Glycosidase</keyword>
<dbReference type="InterPro" id="IPR049019">
    <property type="entry name" value="NagJ-like_helical"/>
</dbReference>
<feature type="region of interest" description="Disordered" evidence="4">
    <location>
        <begin position="827"/>
        <end position="852"/>
    </location>
</feature>
<feature type="compositionally biased region" description="Basic and acidic residues" evidence="4">
    <location>
        <begin position="729"/>
        <end position="740"/>
    </location>
</feature>
<protein>
    <recommendedName>
        <fullName evidence="10">Hyaluronidase</fullName>
    </recommendedName>
</protein>
<keyword evidence="1 3" id="KW-0378">Hydrolase</keyword>
<reference evidence="9" key="1">
    <citation type="journal article" date="2019" name="Int. J. Syst. Evol. Microbiol.">
        <title>The Global Catalogue of Microorganisms (GCM) 10K type strain sequencing project: providing services to taxonomists for standard genome sequencing and annotation.</title>
        <authorList>
            <consortium name="The Broad Institute Genomics Platform"/>
            <consortium name="The Broad Institute Genome Sequencing Center for Infectious Disease"/>
            <person name="Wu L."/>
            <person name="Ma J."/>
        </authorList>
    </citation>
    <scope>NUCLEOTIDE SEQUENCE [LARGE SCALE GENOMIC DNA]</scope>
    <source>
        <strain evidence="9">JCM 16373</strain>
    </source>
</reference>
<feature type="compositionally biased region" description="Low complexity" evidence="4">
    <location>
        <begin position="741"/>
        <end position="750"/>
    </location>
</feature>
<comment type="caution">
    <text evidence="8">The sequence shown here is derived from an EMBL/GenBank/DDBJ whole genome shotgun (WGS) entry which is preliminary data.</text>
</comment>
<keyword evidence="5" id="KW-0732">Signal</keyword>
<dbReference type="EMBL" id="BAAARJ010000002">
    <property type="protein sequence ID" value="GAA2597231.1"/>
    <property type="molecule type" value="Genomic_DNA"/>
</dbReference>
<feature type="compositionally biased region" description="Low complexity" evidence="4">
    <location>
        <begin position="764"/>
        <end position="774"/>
    </location>
</feature>
<dbReference type="PANTHER" id="PTHR13170">
    <property type="entry name" value="O-GLCNACASE"/>
    <property type="match status" value="1"/>
</dbReference>
<evidence type="ECO:0000256" key="4">
    <source>
        <dbReference type="SAM" id="MobiDB-lite"/>
    </source>
</evidence>
<evidence type="ECO:0000313" key="9">
    <source>
        <dbReference type="Proteomes" id="UP001501447"/>
    </source>
</evidence>
<organism evidence="8 9">
    <name type="scientific">Streptomyces axinellae</name>
    <dbReference type="NCBI Taxonomy" id="552788"/>
    <lineage>
        <taxon>Bacteria</taxon>
        <taxon>Bacillati</taxon>
        <taxon>Actinomycetota</taxon>
        <taxon>Actinomycetes</taxon>
        <taxon>Kitasatosporales</taxon>
        <taxon>Streptomycetaceae</taxon>
        <taxon>Streptomyces</taxon>
    </lineage>
</organism>
<sequence>MGAAALTATVASGLIGGAPSAQATPPPVAEGPAADVPDDHARGGLPPVWPRPRAMRERGPFVPAHPEAALIADRGADPYALDVIRETLRAAGVRAVREARAGQAGHEPTPDARPGASGTRAGPGRSDGGSGSASGAAHRPELREGEIPEGSLVVRVGAESAEGALRALHAPSRSGLPRGGYRLAAGTYGGRDTVALEGTGGDGLFHAAQTLRQLVTRRDGAYGFPGVAVHDWPATPVRGTAEGFYGQPWTSEQRLALLDFLGRTKQNHYLYAPGDDPYRQAARWRDPYPAGQRAAFRQLAERAARNHVVLGWAVSPGQNLCFSSAGDRKALLRKLDAMRALGMRSFQLRFEDVSYSEWHCDADADTYGSGPEAAARAQAELANEAAAHLARSHPDAEPLSVVPTEFYQKGRTDYRAALAERLDDRVQIAWSGVGVVPRTITGGELAGSRAAFPRHRLVTLDNYPVNDYAPDRVFLGPYQGRDPAVADGSAALLTNAMEQPVASRIPLFTAADYAWNPRGYRPRESWRAAVEEAAGGPDADPRTRAAVHALAANDASSVLDGAESAYVRPLVAAFWRAYERGDREELARAGARLRTAFSTMRTAPSRVPSALAQEAGPWLAQLSRLGGAGERAVDMVLAQARGDGAEVWRAQLDVRRLRAESEQRGRRAATVGKGVLPSFADKALRLSDAWTGVRQPRSDGGAPASAGSHGSSRPGSGTSSRSGRTSGENARHPADAKDGKASGAPETSGASGSGAAAGSGPSGVSGASGRPGPSDASGASRSTSPHRATGRKPVAHGVPDADPGSPLSSAVDGDPATAYRAAGAPAAGRFAPADPPMLVPPSRGGGPEAAGRRPALTLTLPEARPLRAVTVLTGPGSGTRATVRAHIAGKGWHSLGPLSRTGWTRLTAGQEHGGDPVDALRLVWDEDTGPPVVHEITPWYADLPSASLALPRTPVDAVIGGSAARAHARLTGHRPSDTRGKVTAQAPSGFTVRTPARSTVRHGGTVEVPLRITADSSVKAGTYRMPVSFGGERATLTVRAVPRTSGPDLARAGRARSSADETEDFPAAAVTDGRRGTRWSSPAVDGAWVQVRLARPARVGQVVLHWQDAYASRYRIQVSPDGRRWRTAATVREGRGGKESVRMDAPAGTRFVRVQGDERATRYGISLWSVRIYAVDGGRARHARRAGGTP</sequence>
<feature type="active site" description="Proton donor" evidence="3">
    <location>
        <position position="352"/>
    </location>
</feature>
<dbReference type="InterPro" id="IPR000421">
    <property type="entry name" value="FA58C"/>
</dbReference>
<dbReference type="Pfam" id="PF07555">
    <property type="entry name" value="NAGidase"/>
    <property type="match status" value="1"/>
</dbReference>
<dbReference type="PROSITE" id="PS50022">
    <property type="entry name" value="FA58C_3"/>
    <property type="match status" value="1"/>
</dbReference>
<feature type="compositionally biased region" description="Low complexity" evidence="4">
    <location>
        <begin position="698"/>
        <end position="727"/>
    </location>
</feature>
<evidence type="ECO:0000313" key="8">
    <source>
        <dbReference type="EMBL" id="GAA2597231.1"/>
    </source>
</evidence>
<dbReference type="InterPro" id="IPR029018">
    <property type="entry name" value="Hex-like_dom2"/>
</dbReference>
<dbReference type="Proteomes" id="UP001501447">
    <property type="component" value="Unassembled WGS sequence"/>
</dbReference>
<feature type="domain" description="F5/8 type C" evidence="6">
    <location>
        <begin position="1036"/>
        <end position="1175"/>
    </location>
</feature>
<feature type="region of interest" description="Disordered" evidence="4">
    <location>
        <begin position="16"/>
        <end position="59"/>
    </location>
</feature>
<evidence type="ECO:0000256" key="2">
    <source>
        <dbReference type="ARBA" id="ARBA00023295"/>
    </source>
</evidence>
<evidence type="ECO:0000256" key="3">
    <source>
        <dbReference type="PROSITE-ProRule" id="PRU01353"/>
    </source>
</evidence>
<accession>A0ABP6C668</accession>
<feature type="chain" id="PRO_5045750540" description="Hyaluronidase" evidence="5">
    <location>
        <begin position="24"/>
        <end position="1190"/>
    </location>
</feature>
<dbReference type="InterPro" id="IPR051822">
    <property type="entry name" value="Glycosyl_Hydrolase_84"/>
</dbReference>
<dbReference type="PANTHER" id="PTHR13170:SF16">
    <property type="entry name" value="PROTEIN O-GLCNACASE"/>
    <property type="match status" value="1"/>
</dbReference>
<dbReference type="Gene3D" id="3.20.20.80">
    <property type="entry name" value="Glycosidases"/>
    <property type="match status" value="1"/>
</dbReference>
<feature type="domain" description="GH84" evidence="7">
    <location>
        <begin position="236"/>
        <end position="518"/>
    </location>
</feature>
<dbReference type="Gene3D" id="1.20.58.460">
    <property type="entry name" value="Hyaluronidase post-catalytic domain-like"/>
    <property type="match status" value="1"/>
</dbReference>
<name>A0ABP6C668_9ACTN</name>
<dbReference type="RefSeq" id="WP_425575881.1">
    <property type="nucleotide sequence ID" value="NZ_BAAARJ010000002.1"/>
</dbReference>
<feature type="region of interest" description="Disordered" evidence="4">
    <location>
        <begin position="98"/>
        <end position="151"/>
    </location>
</feature>
<dbReference type="Gene3D" id="2.60.120.260">
    <property type="entry name" value="Galactose-binding domain-like"/>
    <property type="match status" value="1"/>
</dbReference>
<feature type="compositionally biased region" description="Gly residues" evidence="4">
    <location>
        <begin position="751"/>
        <end position="763"/>
    </location>
</feature>
<dbReference type="InterPro" id="IPR015882">
    <property type="entry name" value="HEX_bac_N"/>
</dbReference>
<feature type="region of interest" description="Disordered" evidence="4">
    <location>
        <begin position="1044"/>
        <end position="1077"/>
    </location>
</feature>
<feature type="signal peptide" evidence="5">
    <location>
        <begin position="1"/>
        <end position="23"/>
    </location>
</feature>
<feature type="region of interest" description="Disordered" evidence="4">
    <location>
        <begin position="693"/>
        <end position="815"/>
    </location>
</feature>
<dbReference type="Gene3D" id="3.30.379.10">
    <property type="entry name" value="Chitobiase/beta-hexosaminidase domain 2-like"/>
    <property type="match status" value="1"/>
</dbReference>
<dbReference type="SUPFAM" id="SSF49785">
    <property type="entry name" value="Galactose-binding domain-like"/>
    <property type="match status" value="1"/>
</dbReference>
<evidence type="ECO:0000259" key="6">
    <source>
        <dbReference type="PROSITE" id="PS50022"/>
    </source>
</evidence>
<dbReference type="Pfam" id="PF02838">
    <property type="entry name" value="Glyco_hydro_20b"/>
    <property type="match status" value="1"/>
</dbReference>
<evidence type="ECO:0008006" key="10">
    <source>
        <dbReference type="Google" id="ProtNLM"/>
    </source>
</evidence>